<organism evidence="9 10">
    <name type="scientific">Alicyclobacillus fastidiosus</name>
    <dbReference type="NCBI Taxonomy" id="392011"/>
    <lineage>
        <taxon>Bacteria</taxon>
        <taxon>Bacillati</taxon>
        <taxon>Bacillota</taxon>
        <taxon>Bacilli</taxon>
        <taxon>Bacillales</taxon>
        <taxon>Alicyclobacillaceae</taxon>
        <taxon>Alicyclobacillus</taxon>
    </lineage>
</organism>
<feature type="transmembrane region" description="Helical" evidence="7">
    <location>
        <begin position="91"/>
        <end position="124"/>
    </location>
</feature>
<keyword evidence="4 7" id="KW-1133">Transmembrane helix</keyword>
<keyword evidence="5 7" id="KW-0472">Membrane</keyword>
<keyword evidence="3 7" id="KW-0812">Transmembrane</keyword>
<accession>A0ABY6ZCX4</accession>
<dbReference type="Pfam" id="PF13515">
    <property type="entry name" value="FUSC_2"/>
    <property type="match status" value="1"/>
</dbReference>
<evidence type="ECO:0000256" key="7">
    <source>
        <dbReference type="SAM" id="Phobius"/>
    </source>
</evidence>
<feature type="transmembrane region" description="Helical" evidence="7">
    <location>
        <begin position="136"/>
        <end position="154"/>
    </location>
</feature>
<dbReference type="PANTHER" id="PTHR30509:SF9">
    <property type="entry name" value="MULTIDRUG RESISTANCE PROTEIN MDTO"/>
    <property type="match status" value="1"/>
</dbReference>
<evidence type="ECO:0000256" key="5">
    <source>
        <dbReference type="ARBA" id="ARBA00023136"/>
    </source>
</evidence>
<evidence type="ECO:0000256" key="4">
    <source>
        <dbReference type="ARBA" id="ARBA00022989"/>
    </source>
</evidence>
<dbReference type="EMBL" id="CP104067">
    <property type="protein sequence ID" value="WAH39971.1"/>
    <property type="molecule type" value="Genomic_DNA"/>
</dbReference>
<keyword evidence="2" id="KW-1003">Cell membrane</keyword>
<keyword evidence="10" id="KW-1185">Reference proteome</keyword>
<gene>
    <name evidence="9" type="ORF">NZD89_16380</name>
</gene>
<evidence type="ECO:0000256" key="1">
    <source>
        <dbReference type="ARBA" id="ARBA00004651"/>
    </source>
</evidence>
<proteinExistence type="inferred from homology"/>
<evidence type="ECO:0000256" key="6">
    <source>
        <dbReference type="ARBA" id="ARBA00043993"/>
    </source>
</evidence>
<dbReference type="Proteomes" id="UP001164761">
    <property type="component" value="Chromosome"/>
</dbReference>
<comment type="similarity">
    <text evidence="6">Belongs to the YccS/YhfK family.</text>
</comment>
<protein>
    <submittedName>
        <fullName evidence="9">Aromatic acid exporter family protein</fullName>
    </submittedName>
</protein>
<feature type="domain" description="Integral membrane bound transporter" evidence="8">
    <location>
        <begin position="29"/>
        <end position="149"/>
    </location>
</feature>
<feature type="transmembrane region" description="Helical" evidence="7">
    <location>
        <begin position="67"/>
        <end position="85"/>
    </location>
</feature>
<dbReference type="PANTHER" id="PTHR30509">
    <property type="entry name" value="P-HYDROXYBENZOIC ACID EFFLUX PUMP SUBUNIT-RELATED"/>
    <property type="match status" value="1"/>
</dbReference>
<dbReference type="RefSeq" id="WP_268003869.1">
    <property type="nucleotide sequence ID" value="NZ_BSUT01000001.1"/>
</dbReference>
<reference evidence="9" key="1">
    <citation type="submission" date="2022-08" db="EMBL/GenBank/DDBJ databases">
        <title>Alicyclobacillus fastidiosus DSM 17978, complete genome.</title>
        <authorList>
            <person name="Wang Q."/>
            <person name="Cai R."/>
            <person name="Wang Z."/>
        </authorList>
    </citation>
    <scope>NUCLEOTIDE SEQUENCE</scope>
    <source>
        <strain evidence="9">DSM 17978</strain>
    </source>
</reference>
<evidence type="ECO:0000313" key="10">
    <source>
        <dbReference type="Proteomes" id="UP001164761"/>
    </source>
</evidence>
<name>A0ABY6ZCX4_9BACL</name>
<evidence type="ECO:0000313" key="9">
    <source>
        <dbReference type="EMBL" id="WAH39971.1"/>
    </source>
</evidence>
<comment type="subcellular location">
    <subcellularLocation>
        <location evidence="1">Cell membrane</location>
        <topology evidence="1">Multi-pass membrane protein</topology>
    </subcellularLocation>
</comment>
<evidence type="ECO:0000256" key="3">
    <source>
        <dbReference type="ARBA" id="ARBA00022692"/>
    </source>
</evidence>
<sequence>MKFKLNYKILLRFGLTLQVIKTAVASGVSWIASSAISHPYPYFAPMAAILTMQATISESIQKGVQRVIGIIGGVITGMLVVHWLQIDALSITLAILVGMAVSTALRFSAQITSQVAVTSLLILAFGRSPGYAVGRILDTLIGCATAILVNAIIIPPNPLPAAERRVSQVSKAAAFALQHLATAYEQNRLGDELSTVKQVVQQTLESFEAVRLVEQNLLFSPHLRTRRSRFEQLAIGINHLEHIAVQIRGIARGMMDLGTPSQRPAYFTNAMRATSECISLYGETLAKPDSNLRQKLALAVAQARTKQSLCLFQLQETKGLTELRDMGAVLSDLSRILDEVSEKSVIMTGPEFNFVRS</sequence>
<evidence type="ECO:0000259" key="8">
    <source>
        <dbReference type="Pfam" id="PF13515"/>
    </source>
</evidence>
<evidence type="ECO:0000256" key="2">
    <source>
        <dbReference type="ARBA" id="ARBA00022475"/>
    </source>
</evidence>
<dbReference type="InterPro" id="IPR049453">
    <property type="entry name" value="Memb_transporter_dom"/>
</dbReference>
<feature type="transmembrane region" description="Helical" evidence="7">
    <location>
        <begin position="41"/>
        <end position="60"/>
    </location>
</feature>